<dbReference type="AlphaFoldDB" id="A0A1G6N5Q0"/>
<dbReference type="RefSeq" id="WP_091570358.1">
    <property type="nucleotide sequence ID" value="NZ_FMZA01000012.1"/>
</dbReference>
<dbReference type="Pfam" id="PF13411">
    <property type="entry name" value="MerR_1"/>
    <property type="match status" value="1"/>
</dbReference>
<dbReference type="InterPro" id="IPR000551">
    <property type="entry name" value="MerR-type_HTH_dom"/>
</dbReference>
<proteinExistence type="predicted"/>
<dbReference type="SUPFAM" id="SSF46955">
    <property type="entry name" value="Putative DNA-binding domain"/>
    <property type="match status" value="1"/>
</dbReference>
<keyword evidence="1" id="KW-0175">Coiled coil</keyword>
<dbReference type="InterPro" id="IPR009061">
    <property type="entry name" value="DNA-bd_dom_put_sf"/>
</dbReference>
<reference evidence="3 4" key="1">
    <citation type="submission" date="2016-10" db="EMBL/GenBank/DDBJ databases">
        <authorList>
            <person name="de Groot N.N."/>
        </authorList>
    </citation>
    <scope>NUCLEOTIDE SEQUENCE [LARGE SCALE GENOMIC DNA]</scope>
    <source>
        <strain evidence="3 4">DSM 45514</strain>
    </source>
</reference>
<dbReference type="GO" id="GO:0006355">
    <property type="term" value="P:regulation of DNA-templated transcription"/>
    <property type="evidence" value="ECO:0007669"/>
    <property type="project" value="InterPro"/>
</dbReference>
<dbReference type="OrthoDB" id="2864608at2"/>
<feature type="domain" description="HTH merR-type" evidence="2">
    <location>
        <begin position="6"/>
        <end position="72"/>
    </location>
</feature>
<dbReference type="EMBL" id="FMZA01000012">
    <property type="protein sequence ID" value="SDC63172.1"/>
    <property type="molecule type" value="Genomic_DNA"/>
</dbReference>
<sequence>MKKWVTIPEAERITGIPDPTIRKYIKSHGHFFKIHMEGRVYYISRETLPVVQRVQEMYQSGYSMDRIEAMLSKTRSIPLSVIDHGVPRDLDLKQVIEELNQTNTLIQDMMEEQKRTRRRMEELKQEIQRMQTVDEERAGQQERRLDQELRHIQQGLPRLEQEMQRLHQVGEEQHDHRNRRMAHELSQLRQDLSRVEAQLDRRGILSVFRRKKDR</sequence>
<evidence type="ECO:0000313" key="4">
    <source>
        <dbReference type="Proteomes" id="UP000199387"/>
    </source>
</evidence>
<name>A0A1G6N5Q0_9BACL</name>
<evidence type="ECO:0000259" key="2">
    <source>
        <dbReference type="Pfam" id="PF13411"/>
    </source>
</evidence>
<keyword evidence="4" id="KW-1185">Reference proteome</keyword>
<dbReference type="Gene3D" id="1.10.1660.10">
    <property type="match status" value="1"/>
</dbReference>
<evidence type="ECO:0000313" key="3">
    <source>
        <dbReference type="EMBL" id="SDC63172.1"/>
    </source>
</evidence>
<protein>
    <submittedName>
        <fullName evidence="3">MerR HTH family regulatory protein</fullName>
    </submittedName>
</protein>
<dbReference type="Proteomes" id="UP000199387">
    <property type="component" value="Unassembled WGS sequence"/>
</dbReference>
<organism evidence="3 4">
    <name type="scientific">Melghirimyces thermohalophilus</name>
    <dbReference type="NCBI Taxonomy" id="1236220"/>
    <lineage>
        <taxon>Bacteria</taxon>
        <taxon>Bacillati</taxon>
        <taxon>Bacillota</taxon>
        <taxon>Bacilli</taxon>
        <taxon>Bacillales</taxon>
        <taxon>Thermoactinomycetaceae</taxon>
        <taxon>Melghirimyces</taxon>
    </lineage>
</organism>
<accession>A0A1G6N5Q0</accession>
<gene>
    <name evidence="3" type="ORF">SAMN04488112_11211</name>
</gene>
<evidence type="ECO:0000256" key="1">
    <source>
        <dbReference type="SAM" id="Coils"/>
    </source>
</evidence>
<dbReference type="STRING" id="1236220.SAMN04488112_11211"/>
<dbReference type="GO" id="GO:0003677">
    <property type="term" value="F:DNA binding"/>
    <property type="evidence" value="ECO:0007669"/>
    <property type="project" value="InterPro"/>
</dbReference>
<feature type="coiled-coil region" evidence="1">
    <location>
        <begin position="92"/>
        <end position="133"/>
    </location>
</feature>